<dbReference type="InterPro" id="IPR008936">
    <property type="entry name" value="Rho_GTPase_activation_prot"/>
</dbReference>
<reference evidence="7 8" key="1">
    <citation type="submission" date="2021-05" db="EMBL/GenBank/DDBJ databases">
        <title>Genome Assembly of Synthetic Allotetraploid Brassica napus Reveals Homoeologous Exchanges between Subgenomes.</title>
        <authorList>
            <person name="Davis J.T."/>
        </authorList>
    </citation>
    <scope>NUCLEOTIDE SEQUENCE [LARGE SCALE GENOMIC DNA]</scope>
    <source>
        <strain evidence="8">cv. Da-Ae</strain>
        <tissue evidence="7">Seedling</tissue>
    </source>
</reference>
<keyword evidence="4" id="KW-0963">Cytoplasm</keyword>
<feature type="compositionally biased region" description="Basic and acidic residues" evidence="5">
    <location>
        <begin position="240"/>
        <end position="256"/>
    </location>
</feature>
<dbReference type="Gene3D" id="1.10.555.10">
    <property type="entry name" value="Rho GTPase activation protein"/>
    <property type="match status" value="1"/>
</dbReference>
<sequence>ERAGRLDRVRRDRESEKTPQAPALVVWRWSSRPGAVSLFLDGGEGRKRAANHGHWWSNQYPTRGSQSMQLSYDSRGNCVPVILLLLQSRLYDQGGLQIEGIFRITGENSEEEYVREQLNKGLIPDGIDVHCLAGLIKAWFRELPRGVLDPLPAGQVMQCESDDDFVKVVRLLPQTEASLLNWAINLMADVVQFEHVNKMNSRNLALVFAPNMSKMADPLTALMYAVQVMKLLKSLTEKTLGEREATSTHVDTRCSNEAEEGEKEEEEEEEEEMRVNIQEAKKTYGSKEPRRECNISQVEAQLQKPDNVRPQIEQYSIPVHEQYLISSNQNPNMSQNGKLIPPNMDQNSTRLLNLTVLQRIDPFIEEILITAAHVTLYEFNIEISQWSRKDVEGSLFVVKRNKQQPRLLSAYSKANQKPNTSSSKSEFRELEAVPTMAALDSPLEPSSTARDAPNDPAFVNFFSSAMTLGNGSASGPPYQSSATPLQPHQPTIAPPAPLQSSSPIMSHFENNPDLISSNNSNVHTDLVTPSSFFAPPRTMTQPLLVPGSSTPTAPPLNFNDASHHQRQHGTPMLQPFPPPTPPPSLAPSHSVPVINRDKVKEALLKLVQENEFIDMVTRALQNAHQQ</sequence>
<evidence type="ECO:0000313" key="8">
    <source>
        <dbReference type="Proteomes" id="UP000824890"/>
    </source>
</evidence>
<dbReference type="Gene3D" id="2.30.29.30">
    <property type="entry name" value="Pleckstrin-homology domain (PH domain)/Phosphotyrosine-binding domain (PTB)"/>
    <property type="match status" value="1"/>
</dbReference>
<dbReference type="InterPro" id="IPR044785">
    <property type="entry name" value="RopGAP1-5"/>
</dbReference>
<dbReference type="PANTHER" id="PTHR23177">
    <property type="entry name" value="MKIAA1688 PROTEIN"/>
    <property type="match status" value="1"/>
</dbReference>
<keyword evidence="3" id="KW-0343">GTPase activation</keyword>
<comment type="subcellular location">
    <subcellularLocation>
        <location evidence="1">Cytoplasm</location>
    </subcellularLocation>
</comment>
<dbReference type="InterPro" id="IPR000198">
    <property type="entry name" value="RhoGAP_dom"/>
</dbReference>
<protein>
    <recommendedName>
        <fullName evidence="6">Rho-GAP domain-containing protein</fullName>
    </recommendedName>
</protein>
<comment type="similarity">
    <text evidence="2">Belongs to the DCP1 family.</text>
</comment>
<dbReference type="InterPro" id="IPR011993">
    <property type="entry name" value="PH-like_dom_sf"/>
</dbReference>
<feature type="compositionally biased region" description="Pro residues" evidence="5">
    <location>
        <begin position="574"/>
        <end position="585"/>
    </location>
</feature>
<dbReference type="EMBL" id="JAGKQM010000018">
    <property type="protein sequence ID" value="KAH0866574.1"/>
    <property type="molecule type" value="Genomic_DNA"/>
</dbReference>
<dbReference type="InterPro" id="IPR010334">
    <property type="entry name" value="Dcp1"/>
</dbReference>
<feature type="region of interest" description="Disordered" evidence="5">
    <location>
        <begin position="240"/>
        <end position="275"/>
    </location>
</feature>
<feature type="compositionally biased region" description="Polar residues" evidence="5">
    <location>
        <begin position="471"/>
        <end position="489"/>
    </location>
</feature>
<feature type="non-terminal residue" evidence="7">
    <location>
        <position position="1"/>
    </location>
</feature>
<dbReference type="SMART" id="SM00324">
    <property type="entry name" value="RhoGAP"/>
    <property type="match status" value="1"/>
</dbReference>
<name>A0ABQ7YEH8_BRANA</name>
<gene>
    <name evidence="7" type="ORF">HID58_083785</name>
</gene>
<dbReference type="Pfam" id="PF06058">
    <property type="entry name" value="DCP1"/>
    <property type="match status" value="1"/>
</dbReference>
<evidence type="ECO:0000259" key="6">
    <source>
        <dbReference type="PROSITE" id="PS50238"/>
    </source>
</evidence>
<comment type="caution">
    <text evidence="7">The sequence shown here is derived from an EMBL/GenBank/DDBJ whole genome shotgun (WGS) entry which is preliminary data.</text>
</comment>
<dbReference type="Pfam" id="PF00620">
    <property type="entry name" value="RhoGAP"/>
    <property type="match status" value="1"/>
</dbReference>
<dbReference type="PROSITE" id="PS50238">
    <property type="entry name" value="RHOGAP"/>
    <property type="match status" value="1"/>
</dbReference>
<evidence type="ECO:0000256" key="1">
    <source>
        <dbReference type="ARBA" id="ARBA00004496"/>
    </source>
</evidence>
<feature type="compositionally biased region" description="Acidic residues" evidence="5">
    <location>
        <begin position="257"/>
        <end position="272"/>
    </location>
</feature>
<evidence type="ECO:0000256" key="4">
    <source>
        <dbReference type="ARBA" id="ARBA00022490"/>
    </source>
</evidence>
<evidence type="ECO:0000256" key="2">
    <source>
        <dbReference type="ARBA" id="ARBA00008778"/>
    </source>
</evidence>
<dbReference type="Proteomes" id="UP000824890">
    <property type="component" value="Unassembled WGS sequence"/>
</dbReference>
<organism evidence="7 8">
    <name type="scientific">Brassica napus</name>
    <name type="common">Rape</name>
    <dbReference type="NCBI Taxonomy" id="3708"/>
    <lineage>
        <taxon>Eukaryota</taxon>
        <taxon>Viridiplantae</taxon>
        <taxon>Streptophyta</taxon>
        <taxon>Embryophyta</taxon>
        <taxon>Tracheophyta</taxon>
        <taxon>Spermatophyta</taxon>
        <taxon>Magnoliopsida</taxon>
        <taxon>eudicotyledons</taxon>
        <taxon>Gunneridae</taxon>
        <taxon>Pentapetalae</taxon>
        <taxon>rosids</taxon>
        <taxon>malvids</taxon>
        <taxon>Brassicales</taxon>
        <taxon>Brassicaceae</taxon>
        <taxon>Brassiceae</taxon>
        <taxon>Brassica</taxon>
    </lineage>
</organism>
<keyword evidence="8" id="KW-1185">Reference proteome</keyword>
<evidence type="ECO:0000313" key="7">
    <source>
        <dbReference type="EMBL" id="KAH0866574.1"/>
    </source>
</evidence>
<dbReference type="SUPFAM" id="SSF48350">
    <property type="entry name" value="GTPase activation domain, GAP"/>
    <property type="match status" value="1"/>
</dbReference>
<dbReference type="PANTHER" id="PTHR23177:SF57">
    <property type="entry name" value="RHO GTPASE-ACTIVATING PROTEIN 5"/>
    <property type="match status" value="1"/>
</dbReference>
<dbReference type="CDD" id="cd00159">
    <property type="entry name" value="RhoGAP"/>
    <property type="match status" value="1"/>
</dbReference>
<accession>A0ABQ7YEH8</accession>
<feature type="region of interest" description="Disordered" evidence="5">
    <location>
        <begin position="471"/>
        <end position="509"/>
    </location>
</feature>
<proteinExistence type="inferred from homology"/>
<evidence type="ECO:0000256" key="3">
    <source>
        <dbReference type="ARBA" id="ARBA00022468"/>
    </source>
</evidence>
<dbReference type="SUPFAM" id="SSF50729">
    <property type="entry name" value="PH domain-like"/>
    <property type="match status" value="1"/>
</dbReference>
<evidence type="ECO:0000256" key="5">
    <source>
        <dbReference type="SAM" id="MobiDB-lite"/>
    </source>
</evidence>
<feature type="region of interest" description="Disordered" evidence="5">
    <location>
        <begin position="560"/>
        <end position="589"/>
    </location>
</feature>
<feature type="domain" description="Rho-GAP" evidence="6">
    <location>
        <begin position="68"/>
        <end position="240"/>
    </location>
</feature>